<keyword evidence="1" id="KW-0472">Membrane</keyword>
<dbReference type="Proteomes" id="UP000095282">
    <property type="component" value="Unplaced"/>
</dbReference>
<dbReference type="WBParaSite" id="Csp11.Scaffold630.g18082.t1">
    <property type="protein sequence ID" value="Csp11.Scaffold630.g18082.t1"/>
    <property type="gene ID" value="Csp11.Scaffold630.g18082"/>
</dbReference>
<organism evidence="2 3">
    <name type="scientific">Caenorhabditis tropicalis</name>
    <dbReference type="NCBI Taxonomy" id="1561998"/>
    <lineage>
        <taxon>Eukaryota</taxon>
        <taxon>Metazoa</taxon>
        <taxon>Ecdysozoa</taxon>
        <taxon>Nematoda</taxon>
        <taxon>Chromadorea</taxon>
        <taxon>Rhabditida</taxon>
        <taxon>Rhabditina</taxon>
        <taxon>Rhabditomorpha</taxon>
        <taxon>Rhabditoidea</taxon>
        <taxon>Rhabditidae</taxon>
        <taxon>Peloderinae</taxon>
        <taxon>Caenorhabditis</taxon>
    </lineage>
</organism>
<keyword evidence="2" id="KW-1185">Reference proteome</keyword>
<evidence type="ECO:0000256" key="1">
    <source>
        <dbReference type="SAM" id="Phobius"/>
    </source>
</evidence>
<protein>
    <submittedName>
        <fullName evidence="3">Movement protein</fullName>
    </submittedName>
</protein>
<dbReference type="AlphaFoldDB" id="A0A1I7UPM5"/>
<keyword evidence="1" id="KW-1133">Transmembrane helix</keyword>
<reference evidence="3" key="1">
    <citation type="submission" date="2016-11" db="UniProtKB">
        <authorList>
            <consortium name="WormBaseParasite"/>
        </authorList>
    </citation>
    <scope>IDENTIFICATION</scope>
</reference>
<evidence type="ECO:0000313" key="3">
    <source>
        <dbReference type="WBParaSite" id="Csp11.Scaffold630.g18082.t1"/>
    </source>
</evidence>
<proteinExistence type="predicted"/>
<name>A0A1I7UPM5_9PELO</name>
<sequence>MPTRRKNHCLRNSNARINRPTYRRTEEWTSVVGLFVLATIFFFLFITFAIFLYWIYLFVIGQLKELGPFLERVGILVRINK</sequence>
<feature type="transmembrane region" description="Helical" evidence="1">
    <location>
        <begin position="31"/>
        <end position="56"/>
    </location>
</feature>
<accession>A0A1I7UPM5</accession>
<keyword evidence="1" id="KW-0812">Transmembrane</keyword>
<evidence type="ECO:0000313" key="2">
    <source>
        <dbReference type="Proteomes" id="UP000095282"/>
    </source>
</evidence>